<evidence type="ECO:0000256" key="6">
    <source>
        <dbReference type="ARBA" id="ARBA00023015"/>
    </source>
</evidence>
<evidence type="ECO:0000256" key="10">
    <source>
        <dbReference type="PROSITE-ProRule" id="PRU00042"/>
    </source>
</evidence>
<dbReference type="Proteomes" id="UP001651158">
    <property type="component" value="Unassembled WGS sequence"/>
</dbReference>
<feature type="compositionally biased region" description="Polar residues" evidence="11">
    <location>
        <begin position="347"/>
        <end position="360"/>
    </location>
</feature>
<dbReference type="Pfam" id="PF13894">
    <property type="entry name" value="zf-C2H2_4"/>
    <property type="match status" value="1"/>
</dbReference>
<comment type="caution">
    <text evidence="13">The sequence shown here is derived from an EMBL/GenBank/DDBJ whole genome shotgun (WGS) entry which is preliminary data.</text>
</comment>
<evidence type="ECO:0000313" key="14">
    <source>
        <dbReference type="Proteomes" id="UP001651158"/>
    </source>
</evidence>
<keyword evidence="14" id="KW-1185">Reference proteome</keyword>
<dbReference type="InterPro" id="IPR051565">
    <property type="entry name" value="Sal_C2H2-zinc-finger"/>
</dbReference>
<protein>
    <submittedName>
        <fullName evidence="13">Sal-like protein 3</fullName>
    </submittedName>
</protein>
<evidence type="ECO:0000256" key="9">
    <source>
        <dbReference type="ARBA" id="ARBA00038474"/>
    </source>
</evidence>
<feature type="compositionally biased region" description="Polar residues" evidence="11">
    <location>
        <begin position="475"/>
        <end position="486"/>
    </location>
</feature>
<sequence length="486" mass="53952">MHRRLKSLLRQLKLLEKYTTLTRYYRIKVRRSVNTARRHGLFERECERFQLTYPLLEYAMHHDRVNRIALQKVLKQVPCQLGSLVRCKTLEHKAYRGGCGRLSYDYVSPEAPRRTSYSPLKSTISLRSGPEIRPSPSCSVKANFQSSSPPVEALDLSIKPPSPMSNMASSSSSSNPMVDWIRPLGNRLFSRPLPSECVDVNPTESFTTASSPTSHLRSRPSEDYLEQFMRVDETQNVLWRQLAERYQRNMVPNQCGVCHKVLSCRSALTMHYRVHTEERPFVCKICTKRFSTKGNLKTHLGQHHETVEAYRIAARTAVLTGSVMPRPPALPALSAVVSEMDAPSPRVSPNRSIPESTSFALQPPGPPPPPPPPSTAALQPLLHPQMPVPSSLLLPSASSTPISPSHLALFNSQSLQNLIGAPNSSGLDASNDYSFRAFLQQLTATTPIFNSAPTFPGLIIPPPPLLSHPPSKSSNQTDNFASANPV</sequence>
<feature type="compositionally biased region" description="Pro residues" evidence="11">
    <location>
        <begin position="363"/>
        <end position="374"/>
    </location>
</feature>
<dbReference type="SUPFAM" id="SSF57667">
    <property type="entry name" value="beta-beta-alpha zinc fingers"/>
    <property type="match status" value="1"/>
</dbReference>
<keyword evidence="4 10" id="KW-0863">Zinc-finger</keyword>
<gene>
    <name evidence="13" type="ORF">TcWFU_010462</name>
</gene>
<organism evidence="13 14">
    <name type="scientific">Taenia crassiceps</name>
    <dbReference type="NCBI Taxonomy" id="6207"/>
    <lineage>
        <taxon>Eukaryota</taxon>
        <taxon>Metazoa</taxon>
        <taxon>Spiralia</taxon>
        <taxon>Lophotrochozoa</taxon>
        <taxon>Platyhelminthes</taxon>
        <taxon>Cestoda</taxon>
        <taxon>Eucestoda</taxon>
        <taxon>Cyclophyllidea</taxon>
        <taxon>Taeniidae</taxon>
        <taxon>Taenia</taxon>
    </lineage>
</organism>
<keyword evidence="8" id="KW-0539">Nucleus</keyword>
<accession>A0ABR4Q4C5</accession>
<feature type="region of interest" description="Disordered" evidence="11">
    <location>
        <begin position="342"/>
        <end position="381"/>
    </location>
</feature>
<keyword evidence="3" id="KW-0677">Repeat</keyword>
<keyword evidence="6" id="KW-0805">Transcription regulation</keyword>
<feature type="domain" description="C2H2-type" evidence="12">
    <location>
        <begin position="281"/>
        <end position="303"/>
    </location>
</feature>
<feature type="region of interest" description="Disordered" evidence="11">
    <location>
        <begin position="461"/>
        <end position="486"/>
    </location>
</feature>
<dbReference type="EMBL" id="JAKROA010000013">
    <property type="protein sequence ID" value="KAL5104383.1"/>
    <property type="molecule type" value="Genomic_DNA"/>
</dbReference>
<comment type="similarity">
    <text evidence="9">Belongs to the sal C2H2-type zinc-finger protein family.</text>
</comment>
<name>A0ABR4Q4C5_9CEST</name>
<keyword evidence="7" id="KW-0804">Transcription</keyword>
<evidence type="ECO:0000256" key="8">
    <source>
        <dbReference type="ARBA" id="ARBA00023242"/>
    </source>
</evidence>
<reference evidence="13 14" key="1">
    <citation type="journal article" date="2022" name="Front. Cell. Infect. Microbiol.">
        <title>The Genomes of Two Strains of Taenia crassiceps the Animal Model for the Study of Human Cysticercosis.</title>
        <authorList>
            <person name="Bobes R.J."/>
            <person name="Estrada K."/>
            <person name="Rios-Valencia D.G."/>
            <person name="Calderon-Gallegos A."/>
            <person name="de la Torre P."/>
            <person name="Carrero J.C."/>
            <person name="Sanchez-Flores A."/>
            <person name="Laclette J.P."/>
        </authorList>
    </citation>
    <scope>NUCLEOTIDE SEQUENCE [LARGE SCALE GENOMIC DNA]</scope>
    <source>
        <strain evidence="13">WFUcys</strain>
    </source>
</reference>
<dbReference type="PANTHER" id="PTHR23233">
    <property type="entry name" value="SAL-LIKE PROTEIN"/>
    <property type="match status" value="1"/>
</dbReference>
<evidence type="ECO:0000256" key="3">
    <source>
        <dbReference type="ARBA" id="ARBA00022737"/>
    </source>
</evidence>
<comment type="subcellular location">
    <subcellularLocation>
        <location evidence="1">Nucleus</location>
    </subcellularLocation>
</comment>
<evidence type="ECO:0000259" key="12">
    <source>
        <dbReference type="PROSITE" id="PS50157"/>
    </source>
</evidence>
<evidence type="ECO:0000256" key="5">
    <source>
        <dbReference type="ARBA" id="ARBA00022833"/>
    </source>
</evidence>
<evidence type="ECO:0000256" key="2">
    <source>
        <dbReference type="ARBA" id="ARBA00022723"/>
    </source>
</evidence>
<dbReference type="InterPro" id="IPR013087">
    <property type="entry name" value="Znf_C2H2_type"/>
</dbReference>
<evidence type="ECO:0000256" key="7">
    <source>
        <dbReference type="ARBA" id="ARBA00023163"/>
    </source>
</evidence>
<evidence type="ECO:0000256" key="11">
    <source>
        <dbReference type="SAM" id="MobiDB-lite"/>
    </source>
</evidence>
<feature type="domain" description="C2H2-type" evidence="12">
    <location>
        <begin position="253"/>
        <end position="280"/>
    </location>
</feature>
<dbReference type="Gene3D" id="3.30.160.60">
    <property type="entry name" value="Classic Zinc Finger"/>
    <property type="match status" value="2"/>
</dbReference>
<evidence type="ECO:0000256" key="1">
    <source>
        <dbReference type="ARBA" id="ARBA00004123"/>
    </source>
</evidence>
<dbReference type="PROSITE" id="PS50157">
    <property type="entry name" value="ZINC_FINGER_C2H2_2"/>
    <property type="match status" value="2"/>
</dbReference>
<evidence type="ECO:0000313" key="13">
    <source>
        <dbReference type="EMBL" id="KAL5104383.1"/>
    </source>
</evidence>
<proteinExistence type="inferred from homology"/>
<keyword evidence="5" id="KW-0862">Zinc</keyword>
<keyword evidence="2" id="KW-0479">Metal-binding</keyword>
<evidence type="ECO:0000256" key="4">
    <source>
        <dbReference type="ARBA" id="ARBA00022771"/>
    </source>
</evidence>
<dbReference type="PANTHER" id="PTHR23233:SF84">
    <property type="entry name" value="FI23031P1"/>
    <property type="match status" value="1"/>
</dbReference>
<dbReference type="PROSITE" id="PS00028">
    <property type="entry name" value="ZINC_FINGER_C2H2_1"/>
    <property type="match status" value="1"/>
</dbReference>
<dbReference type="SMART" id="SM00355">
    <property type="entry name" value="ZnF_C2H2"/>
    <property type="match status" value="2"/>
</dbReference>
<dbReference type="InterPro" id="IPR036236">
    <property type="entry name" value="Znf_C2H2_sf"/>
</dbReference>